<dbReference type="KEGG" id="hir:HETIRDRAFT_456123"/>
<feature type="region of interest" description="Disordered" evidence="1">
    <location>
        <begin position="73"/>
        <end position="92"/>
    </location>
</feature>
<dbReference type="RefSeq" id="XP_009552948.1">
    <property type="nucleotide sequence ID" value="XM_009554653.1"/>
</dbReference>
<feature type="compositionally biased region" description="Low complexity" evidence="1">
    <location>
        <begin position="309"/>
        <end position="323"/>
    </location>
</feature>
<dbReference type="HOGENOM" id="CLU_281188_0_0_1"/>
<dbReference type="InParanoid" id="W4JPP6"/>
<feature type="region of interest" description="Disordered" evidence="1">
    <location>
        <begin position="722"/>
        <end position="741"/>
    </location>
</feature>
<dbReference type="OrthoDB" id="3138711at2759"/>
<protein>
    <submittedName>
        <fullName evidence="2">Uncharacterized protein</fullName>
    </submittedName>
</protein>
<keyword evidence="3" id="KW-1185">Reference proteome</keyword>
<organism evidence="2 3">
    <name type="scientific">Heterobasidion irregulare (strain TC 32-1)</name>
    <dbReference type="NCBI Taxonomy" id="747525"/>
    <lineage>
        <taxon>Eukaryota</taxon>
        <taxon>Fungi</taxon>
        <taxon>Dikarya</taxon>
        <taxon>Basidiomycota</taxon>
        <taxon>Agaricomycotina</taxon>
        <taxon>Agaricomycetes</taxon>
        <taxon>Russulales</taxon>
        <taxon>Bondarzewiaceae</taxon>
        <taxon>Heterobasidion</taxon>
        <taxon>Heterobasidion annosum species complex</taxon>
    </lineage>
</organism>
<feature type="compositionally biased region" description="Low complexity" evidence="1">
    <location>
        <begin position="242"/>
        <end position="252"/>
    </location>
</feature>
<evidence type="ECO:0000256" key="1">
    <source>
        <dbReference type="SAM" id="MobiDB-lite"/>
    </source>
</evidence>
<dbReference type="AlphaFoldDB" id="W4JPP6"/>
<evidence type="ECO:0000313" key="2">
    <source>
        <dbReference type="EMBL" id="ETW75547.1"/>
    </source>
</evidence>
<dbReference type="Proteomes" id="UP000030671">
    <property type="component" value="Unassembled WGS sequence"/>
</dbReference>
<feature type="compositionally biased region" description="Polar residues" evidence="1">
    <location>
        <begin position="725"/>
        <end position="736"/>
    </location>
</feature>
<dbReference type="EMBL" id="KI925466">
    <property type="protein sequence ID" value="ETW75547.1"/>
    <property type="molecule type" value="Genomic_DNA"/>
</dbReference>
<feature type="region of interest" description="Disordered" evidence="1">
    <location>
        <begin position="207"/>
        <end position="257"/>
    </location>
</feature>
<gene>
    <name evidence="2" type="ORF">HETIRDRAFT_456123</name>
</gene>
<sequence>MVVRGRFTRAREGEERGTERRLIYTGRWGTDATTARRSGPDARWRQPVQLGGGAHGVHVRTPRLCSTQLMQPVAGQGSGTGARPTPVPSDRPQLRRLSSLQRVALTAKPHPRPPAPPFAAVCTRQAPSLARAHPGAHICLVHPPACLPAHPLSTAPHVAHPRGPAPPRAHLPPTLPLPLQLPLPLLYISPTSLARLLEPPLSPAMEHDVYPPAPRRPAATHPAHPAHPFLPARPNAPRRRQTTSTSSTSTSSARAPDVVPTELDVLAATLRVLGPFVLALDRRTALGPAAAAAAPAIEASNAPRRAAACGSRSRSAPPAFVGRPRPRPARRRVERGLRVLQGRPALGSSRTRPRSAERGGAKVGGKHPGGVRAGGRATNDPTRFQRWGTPEPDAVSETAAHTLSHKPVERPGIRALGGPSSEIGRVDGSAPGNARSRASLRAYRCDLSRDSSLSSSACLGPKVSGFRRCRMRSLFSVLAGASVRGISSMAVKPAMSDSSPRVFLHHPIPPPPAKTSLSTPAQQPRFSVVVEPNKVIANCLWHIKFHLLARRRTPIPASRVPVQECVSHPSAFSIMHPIIHCINVLTDKVYYNTLEYRVRSTSDPDLDQPSCVRVDISNREAEVKFPVFFFLPPASLQTLQTDSAQHFLPKSAVPDSVGSLLQQETPVVLTDFSTTMLITKMDTENAAIHCEVSPVSPSFPLRHILAGFIAQRLPRNQLALDLDTPSKTEGAPNNPSIPAPSDAQVFATRKCHADFDRYVMETSRPAFDQFLRWKDHMRARAKPALVGAAVQAETDAFAAHRMPARPRYALGPLPAETDAYMRAIRRRAFPRFAQTLRGSARFGLVLGEELTPADGTSYARTFVCSVGAVDGRSAAAAAAESDGCDVPPRLCVKLYDDGAARVPDLKDAGSPFFWMQQFYTAETMLRVEEDAYVRLEHAWGSVVPWFYGTHRFTLPDGRTAFGLLTEYVDKSETRLRDHPEAAQISFIQSARHAIRVLQRADISQYDWCSGQWIVAPHPGSSDHAGPSLACVLVDFALTSQGDVWSDALKQDDWGDMADALYLDKPEDAQMDGVSRALLKQWYAPREEWDFMRSSWVMDMMEMKARRQAMRERTGT</sequence>
<feature type="compositionally biased region" description="Gly residues" evidence="1">
    <location>
        <begin position="361"/>
        <end position="373"/>
    </location>
</feature>
<feature type="compositionally biased region" description="Basic residues" evidence="1">
    <location>
        <begin position="324"/>
        <end position="333"/>
    </location>
</feature>
<evidence type="ECO:0000313" key="3">
    <source>
        <dbReference type="Proteomes" id="UP000030671"/>
    </source>
</evidence>
<proteinExistence type="predicted"/>
<name>W4JPP6_HETIT</name>
<dbReference type="GeneID" id="20676697"/>
<feature type="region of interest" description="Disordered" evidence="1">
    <location>
        <begin position="309"/>
        <end position="435"/>
    </location>
</feature>
<accession>W4JPP6</accession>
<reference evidence="2 3" key="1">
    <citation type="journal article" date="2012" name="New Phytol.">
        <title>Insight into trade-off between wood decay and parasitism from the genome of a fungal forest pathogen.</title>
        <authorList>
            <person name="Olson A."/>
            <person name="Aerts A."/>
            <person name="Asiegbu F."/>
            <person name="Belbahri L."/>
            <person name="Bouzid O."/>
            <person name="Broberg A."/>
            <person name="Canback B."/>
            <person name="Coutinho P.M."/>
            <person name="Cullen D."/>
            <person name="Dalman K."/>
            <person name="Deflorio G."/>
            <person name="van Diepen L.T."/>
            <person name="Dunand C."/>
            <person name="Duplessis S."/>
            <person name="Durling M."/>
            <person name="Gonthier P."/>
            <person name="Grimwood J."/>
            <person name="Fossdal C.G."/>
            <person name="Hansson D."/>
            <person name="Henrissat B."/>
            <person name="Hietala A."/>
            <person name="Himmelstrand K."/>
            <person name="Hoffmeister D."/>
            <person name="Hogberg N."/>
            <person name="James T.Y."/>
            <person name="Karlsson M."/>
            <person name="Kohler A."/>
            <person name="Kues U."/>
            <person name="Lee Y.H."/>
            <person name="Lin Y.C."/>
            <person name="Lind M."/>
            <person name="Lindquist E."/>
            <person name="Lombard V."/>
            <person name="Lucas S."/>
            <person name="Lunden K."/>
            <person name="Morin E."/>
            <person name="Murat C."/>
            <person name="Park J."/>
            <person name="Raffaello T."/>
            <person name="Rouze P."/>
            <person name="Salamov A."/>
            <person name="Schmutz J."/>
            <person name="Solheim H."/>
            <person name="Stahlberg J."/>
            <person name="Velez H."/>
            <person name="de Vries R.P."/>
            <person name="Wiebenga A."/>
            <person name="Woodward S."/>
            <person name="Yakovlev I."/>
            <person name="Garbelotto M."/>
            <person name="Martin F."/>
            <person name="Grigoriev I.V."/>
            <person name="Stenlid J."/>
        </authorList>
    </citation>
    <scope>NUCLEOTIDE SEQUENCE [LARGE SCALE GENOMIC DNA]</scope>
    <source>
        <strain evidence="2 3">TC 32-1</strain>
    </source>
</reference>
<feature type="compositionally biased region" description="Low complexity" evidence="1">
    <location>
        <begin position="216"/>
        <end position="233"/>
    </location>
</feature>